<dbReference type="GO" id="GO:0046872">
    <property type="term" value="F:metal ion binding"/>
    <property type="evidence" value="ECO:0007669"/>
    <property type="project" value="UniProtKB-KW"/>
</dbReference>
<dbReference type="GO" id="GO:0004730">
    <property type="term" value="F:pseudouridylate synthase activity"/>
    <property type="evidence" value="ECO:0007669"/>
    <property type="project" value="InterPro"/>
</dbReference>
<dbReference type="PANTHER" id="PTHR42909">
    <property type="entry name" value="ZGC:136858"/>
    <property type="match status" value="1"/>
</dbReference>
<sequence length="239" mass="25971">MSRLNNLRRHLDLDHTSNEAARVNGAFYKVKVTGEVSEALSLDRAVVALESTIISHGGDVVSSKFGNCKTGGSYNERENGFIPATVAILHGTPCVGLSVEELERLATLRKKAQKIARRNIAYVVSAFRIMFYSQVASGRNGATTVSATMFFCFKVGIPVFVTGGIGGVHRHGESSIRLKLRVVPSPSFESPPSLSSFTVVPSASASASNLQRPGTILVGWREFYFLHFYSESVGIRTRE</sequence>
<dbReference type="PANTHER" id="PTHR42909:SF1">
    <property type="entry name" value="CARBOHYDRATE KINASE PFKB DOMAIN-CONTAINING PROTEIN"/>
    <property type="match status" value="1"/>
</dbReference>
<reference evidence="7 8" key="1">
    <citation type="submission" date="2024-01" db="EMBL/GenBank/DDBJ databases">
        <title>The genomes of 5 underutilized Papilionoideae crops provide insights into root nodulation and disease resistanc.</title>
        <authorList>
            <person name="Yuan L."/>
        </authorList>
    </citation>
    <scope>NUCLEOTIDE SEQUENCE [LARGE SCALE GENOMIC DNA]</scope>
    <source>
        <strain evidence="7">ZHUSHIDOU_FW_LH</strain>
        <tissue evidence="7">Leaf</tissue>
    </source>
</reference>
<dbReference type="Proteomes" id="UP001372338">
    <property type="component" value="Unassembled WGS sequence"/>
</dbReference>
<evidence type="ECO:0000256" key="3">
    <source>
        <dbReference type="ARBA" id="ARBA00023211"/>
    </source>
</evidence>
<accession>A0AAN9FD00</accession>
<keyword evidence="6" id="KW-0812">Transmembrane</keyword>
<keyword evidence="3" id="KW-0464">Manganese</keyword>
<keyword evidence="8" id="KW-1185">Reference proteome</keyword>
<dbReference type="InterPro" id="IPR007342">
    <property type="entry name" value="PsuG"/>
</dbReference>
<dbReference type="AlphaFoldDB" id="A0AAN9FD00"/>
<feature type="transmembrane region" description="Helical" evidence="6">
    <location>
        <begin position="147"/>
        <end position="168"/>
    </location>
</feature>
<evidence type="ECO:0000256" key="1">
    <source>
        <dbReference type="ARBA" id="ARBA00022723"/>
    </source>
</evidence>
<comment type="caution">
    <text evidence="7">The sequence shown here is derived from an EMBL/GenBank/DDBJ whole genome shotgun (WGS) entry which is preliminary data.</text>
</comment>
<dbReference type="Pfam" id="PF04227">
    <property type="entry name" value="Indigoidine_A"/>
    <property type="match status" value="1"/>
</dbReference>
<dbReference type="GO" id="GO:0005737">
    <property type="term" value="C:cytoplasm"/>
    <property type="evidence" value="ECO:0007669"/>
    <property type="project" value="TreeGrafter"/>
</dbReference>
<keyword evidence="6" id="KW-1133">Transmembrane helix</keyword>
<protein>
    <submittedName>
        <fullName evidence="7">Uncharacterized protein</fullName>
    </submittedName>
</protein>
<evidence type="ECO:0000313" key="7">
    <source>
        <dbReference type="EMBL" id="KAK7272961.1"/>
    </source>
</evidence>
<keyword evidence="4" id="KW-0456">Lyase</keyword>
<keyword evidence="1" id="KW-0479">Metal-binding</keyword>
<dbReference type="Gene3D" id="3.40.1790.10">
    <property type="entry name" value="Indigoidine synthase domain"/>
    <property type="match status" value="1"/>
</dbReference>
<keyword evidence="2" id="KW-0378">Hydrolase</keyword>
<dbReference type="SUPFAM" id="SSF110581">
    <property type="entry name" value="Indigoidine synthase A-like"/>
    <property type="match status" value="1"/>
</dbReference>
<dbReference type="EMBL" id="JAYWIO010000003">
    <property type="protein sequence ID" value="KAK7272961.1"/>
    <property type="molecule type" value="Genomic_DNA"/>
</dbReference>
<evidence type="ECO:0000256" key="6">
    <source>
        <dbReference type="SAM" id="Phobius"/>
    </source>
</evidence>
<name>A0AAN9FD00_CROPI</name>
<feature type="transmembrane region" description="Helical" evidence="6">
    <location>
        <begin position="119"/>
        <end position="135"/>
    </location>
</feature>
<proteinExistence type="predicted"/>
<evidence type="ECO:0000313" key="8">
    <source>
        <dbReference type="Proteomes" id="UP001372338"/>
    </source>
</evidence>
<evidence type="ECO:0000256" key="2">
    <source>
        <dbReference type="ARBA" id="ARBA00022801"/>
    </source>
</evidence>
<keyword evidence="5" id="KW-0326">Glycosidase</keyword>
<gene>
    <name evidence="7" type="ORF">RIF29_14006</name>
</gene>
<evidence type="ECO:0000256" key="5">
    <source>
        <dbReference type="ARBA" id="ARBA00023295"/>
    </source>
</evidence>
<dbReference type="GO" id="GO:0016798">
    <property type="term" value="F:hydrolase activity, acting on glycosyl bonds"/>
    <property type="evidence" value="ECO:0007669"/>
    <property type="project" value="UniProtKB-KW"/>
</dbReference>
<organism evidence="7 8">
    <name type="scientific">Crotalaria pallida</name>
    <name type="common">Smooth rattlebox</name>
    <name type="synonym">Crotalaria striata</name>
    <dbReference type="NCBI Taxonomy" id="3830"/>
    <lineage>
        <taxon>Eukaryota</taxon>
        <taxon>Viridiplantae</taxon>
        <taxon>Streptophyta</taxon>
        <taxon>Embryophyta</taxon>
        <taxon>Tracheophyta</taxon>
        <taxon>Spermatophyta</taxon>
        <taxon>Magnoliopsida</taxon>
        <taxon>eudicotyledons</taxon>
        <taxon>Gunneridae</taxon>
        <taxon>Pentapetalae</taxon>
        <taxon>rosids</taxon>
        <taxon>fabids</taxon>
        <taxon>Fabales</taxon>
        <taxon>Fabaceae</taxon>
        <taxon>Papilionoideae</taxon>
        <taxon>50 kb inversion clade</taxon>
        <taxon>genistoids sensu lato</taxon>
        <taxon>core genistoids</taxon>
        <taxon>Crotalarieae</taxon>
        <taxon>Crotalaria</taxon>
    </lineage>
</organism>
<keyword evidence="6" id="KW-0472">Membrane</keyword>
<dbReference type="InterPro" id="IPR022830">
    <property type="entry name" value="Indigdn_synthA-like"/>
</dbReference>
<evidence type="ECO:0000256" key="4">
    <source>
        <dbReference type="ARBA" id="ARBA00023239"/>
    </source>
</evidence>